<dbReference type="OrthoDB" id="2555193at2"/>
<dbReference type="AlphaFoldDB" id="A0A433XCK8"/>
<name>A0A433XCK8_9BACL</name>
<gene>
    <name evidence="1" type="ORF">EJP77_10530</name>
</gene>
<dbReference type="Proteomes" id="UP000272464">
    <property type="component" value="Unassembled WGS sequence"/>
</dbReference>
<proteinExistence type="predicted"/>
<dbReference type="RefSeq" id="WP_127199192.1">
    <property type="nucleotide sequence ID" value="NZ_RZNX01000003.1"/>
</dbReference>
<evidence type="ECO:0000313" key="2">
    <source>
        <dbReference type="Proteomes" id="UP000272464"/>
    </source>
</evidence>
<accession>A0A433XCK8</accession>
<dbReference type="SUPFAM" id="SSF49785">
    <property type="entry name" value="Galactose-binding domain-like"/>
    <property type="match status" value="1"/>
</dbReference>
<comment type="caution">
    <text evidence="1">The sequence shown here is derived from an EMBL/GenBank/DDBJ whole genome shotgun (WGS) entry which is preliminary data.</text>
</comment>
<reference evidence="1 2" key="1">
    <citation type="submission" date="2018-12" db="EMBL/GenBank/DDBJ databases">
        <authorList>
            <person name="Sun L."/>
            <person name="Chen Z."/>
        </authorList>
    </citation>
    <scope>NUCLEOTIDE SEQUENCE [LARGE SCALE GENOMIC DNA]</scope>
    <source>
        <strain evidence="1 2">3-5-3</strain>
    </source>
</reference>
<organism evidence="1 2">
    <name type="scientific">Paenibacillus zeisoli</name>
    <dbReference type="NCBI Taxonomy" id="2496267"/>
    <lineage>
        <taxon>Bacteria</taxon>
        <taxon>Bacillati</taxon>
        <taxon>Bacillota</taxon>
        <taxon>Bacilli</taxon>
        <taxon>Bacillales</taxon>
        <taxon>Paenibacillaceae</taxon>
        <taxon>Paenibacillus</taxon>
    </lineage>
</organism>
<protein>
    <submittedName>
        <fullName evidence="1">Discoidin domain-containing protein</fullName>
    </submittedName>
</protein>
<dbReference type="InterPro" id="IPR008979">
    <property type="entry name" value="Galactose-bd-like_sf"/>
</dbReference>
<dbReference type="EMBL" id="RZNX01000003">
    <property type="protein sequence ID" value="RUT31812.1"/>
    <property type="molecule type" value="Genomic_DNA"/>
</dbReference>
<keyword evidence="2" id="KW-1185">Reference proteome</keyword>
<evidence type="ECO:0000313" key="1">
    <source>
        <dbReference type="EMBL" id="RUT31812.1"/>
    </source>
</evidence>
<sequence>MGNLPTGLKTFEAADTVRRLAQNENIQAIDALFNDTRGHRHTGKPGDAPQIGKEGIASGAVTSEKVAVGAILGDKIAKSSIERQHLRSGGLSSNIARYKSVTITGGELTGVPTTPYTFQWGSKGDNHLWSLPKEAVLPQSITIFLGKRHIQVEGMSFGSWVGSDLSTMPKGFTIEVSNDAATWTPVFTFGGGMYEPFSMIPFNQSQDATYVRLTVTAHAVSTRTVISCLAVYSRYHGQADGDALEDIRPWGVNARLQGLSIMAEGNVTDNGAGVLTLEREIIVMNGPAGTYFRVKAGTYQIPDWGYLYVDIPYEHAVTVQPSVGRWNEGLRNYDNKDRLVLAQRNGNKTIYLNASIQSRLSGDQPQAEKVNGISLRVDNGNFQFNDGLGWRGVGIKKVQRGRGFLRADSSTGEYTNYREIIIDAVDMNKTFINVHFTGFQSRPEWGSTRLEYTETDLVAELVSSTKLTVQSTLSFPFAYNSYAWEVIEFA</sequence>
<dbReference type="Gene3D" id="2.60.120.260">
    <property type="entry name" value="Galactose-binding domain-like"/>
    <property type="match status" value="1"/>
</dbReference>